<gene>
    <name evidence="1" type="ordered locus">AM1_C0103</name>
</gene>
<evidence type="ECO:0000313" key="1">
    <source>
        <dbReference type="EMBL" id="ABW32411.1"/>
    </source>
</evidence>
<protein>
    <submittedName>
        <fullName evidence="1">Uncharacterized protein</fullName>
    </submittedName>
</protein>
<keyword evidence="2" id="KW-1185">Reference proteome</keyword>
<proteinExistence type="predicted"/>
<dbReference type="HOGENOM" id="CLU_2911770_0_0_3"/>
<accession>A8ZMK0</accession>
<dbReference type="AlphaFoldDB" id="A8ZMK0"/>
<dbReference type="KEGG" id="amr:AM1_C0103"/>
<dbReference type="EMBL" id="CP000840">
    <property type="protein sequence ID" value="ABW32411.1"/>
    <property type="molecule type" value="Genomic_DNA"/>
</dbReference>
<sequence>MTPRCPAASTLTFNVGYCQFYPHLFTDVKVPWSPSDLEQRKTRLDLASAIGISTHSESLMR</sequence>
<keyword evidence="1" id="KW-0614">Plasmid</keyword>
<reference evidence="1 2" key="1">
    <citation type="journal article" date="2008" name="Proc. Natl. Acad. Sci. U.S.A.">
        <title>Niche adaptation and genome expansion in the chlorophyll d-producing cyanobacterium Acaryochloris marina.</title>
        <authorList>
            <person name="Swingley W.D."/>
            <person name="Chen M."/>
            <person name="Cheung P.C."/>
            <person name="Conrad A.L."/>
            <person name="Dejesa L.C."/>
            <person name="Hao J."/>
            <person name="Honchak B.M."/>
            <person name="Karbach L.E."/>
            <person name="Kurdoglu A."/>
            <person name="Lahiri S."/>
            <person name="Mastrian S.D."/>
            <person name="Miyashita H."/>
            <person name="Page L."/>
            <person name="Ramakrishna P."/>
            <person name="Satoh S."/>
            <person name="Sattley W.M."/>
            <person name="Shimada Y."/>
            <person name="Taylor H.L."/>
            <person name="Tomo T."/>
            <person name="Tsuchiya T."/>
            <person name="Wang Z.T."/>
            <person name="Raymond J."/>
            <person name="Mimuro M."/>
            <person name="Blankenship R.E."/>
            <person name="Touchman J.W."/>
        </authorList>
    </citation>
    <scope>NUCLEOTIDE SEQUENCE [LARGE SCALE GENOMIC DNA]</scope>
    <source>
        <strain evidence="2">MBIC 11017</strain>
        <plasmid evidence="2">Plasmid pREB3</plasmid>
    </source>
</reference>
<name>A8ZMK0_ACAM1</name>
<organism evidence="1 2">
    <name type="scientific">Acaryochloris marina (strain MBIC 11017)</name>
    <dbReference type="NCBI Taxonomy" id="329726"/>
    <lineage>
        <taxon>Bacteria</taxon>
        <taxon>Bacillati</taxon>
        <taxon>Cyanobacteriota</taxon>
        <taxon>Cyanophyceae</taxon>
        <taxon>Acaryochloridales</taxon>
        <taxon>Acaryochloridaceae</taxon>
        <taxon>Acaryochloris</taxon>
    </lineage>
</organism>
<dbReference type="Proteomes" id="UP000000268">
    <property type="component" value="Plasmid pREB3"/>
</dbReference>
<evidence type="ECO:0000313" key="2">
    <source>
        <dbReference type="Proteomes" id="UP000000268"/>
    </source>
</evidence>
<geneLocation type="plasmid" evidence="1 2">
    <name>pREB3</name>
</geneLocation>